<dbReference type="InterPro" id="IPR001543">
    <property type="entry name" value="FliN-like_C"/>
</dbReference>
<sequence length="94" mass="10279">MDNPVEHSDKTHPLHNIPIEVSVTVGKARPLVRDLLQLAENAILPLDSKIEDPVEVYIGDRLIARGELQEVDGAEPGQLAVRLTEVAHDKGDLS</sequence>
<organism evidence="9 10">
    <name type="scientific">Yoonia maricola</name>
    <dbReference type="NCBI Taxonomy" id="420999"/>
    <lineage>
        <taxon>Bacteria</taxon>
        <taxon>Pseudomonadati</taxon>
        <taxon>Pseudomonadota</taxon>
        <taxon>Alphaproteobacteria</taxon>
        <taxon>Rhodobacterales</taxon>
        <taxon>Paracoccaceae</taxon>
        <taxon>Yoonia</taxon>
    </lineage>
</organism>
<dbReference type="PANTHER" id="PTHR43484:SF1">
    <property type="entry name" value="FLAGELLAR MOTOR SWITCH PROTEIN FLIN"/>
    <property type="match status" value="1"/>
</dbReference>
<reference evidence="9 10" key="1">
    <citation type="submission" date="2017-11" db="EMBL/GenBank/DDBJ databases">
        <title>Genomic Encyclopedia of Archaeal and Bacterial Type Strains, Phase II (KMG-II): From Individual Species to Whole Genera.</title>
        <authorList>
            <person name="Goeker M."/>
        </authorList>
    </citation>
    <scope>NUCLEOTIDE SEQUENCE [LARGE SCALE GENOMIC DNA]</scope>
    <source>
        <strain evidence="9 10">DSM 29128</strain>
    </source>
</reference>
<dbReference type="PANTHER" id="PTHR43484">
    <property type="match status" value="1"/>
</dbReference>
<evidence type="ECO:0000259" key="8">
    <source>
        <dbReference type="Pfam" id="PF01052"/>
    </source>
</evidence>
<accession>A0A2M8W599</accession>
<dbReference type="InterPro" id="IPR051469">
    <property type="entry name" value="FliN/MopA/SpaO"/>
</dbReference>
<dbReference type="OrthoDB" id="9790303at2"/>
<keyword evidence="9" id="KW-0969">Cilium</keyword>
<dbReference type="RefSeq" id="WP_100368427.1">
    <property type="nucleotide sequence ID" value="NZ_PGTY01000002.1"/>
</dbReference>
<dbReference type="PRINTS" id="PR00956">
    <property type="entry name" value="FLGMOTORFLIN"/>
</dbReference>
<protein>
    <recommendedName>
        <fullName evidence="3">Flagellar motor switch protein FliN</fullName>
    </recommendedName>
</protein>
<dbReference type="SUPFAM" id="SSF101801">
    <property type="entry name" value="Surface presentation of antigens (SPOA)"/>
    <property type="match status" value="1"/>
</dbReference>
<dbReference type="GO" id="GO:0006935">
    <property type="term" value="P:chemotaxis"/>
    <property type="evidence" value="ECO:0007669"/>
    <property type="project" value="UniProtKB-KW"/>
</dbReference>
<dbReference type="Pfam" id="PF01052">
    <property type="entry name" value="FliMN_C"/>
    <property type="match status" value="1"/>
</dbReference>
<evidence type="ECO:0000256" key="3">
    <source>
        <dbReference type="ARBA" id="ARBA00021897"/>
    </source>
</evidence>
<evidence type="ECO:0000313" key="9">
    <source>
        <dbReference type="EMBL" id="PJI86105.1"/>
    </source>
</evidence>
<comment type="caution">
    <text evidence="9">The sequence shown here is derived from an EMBL/GenBank/DDBJ whole genome shotgun (WGS) entry which is preliminary data.</text>
</comment>
<keyword evidence="9" id="KW-0966">Cell projection</keyword>
<keyword evidence="4" id="KW-1003">Cell membrane</keyword>
<name>A0A2M8W599_9RHOB</name>
<dbReference type="GO" id="GO:0003774">
    <property type="term" value="F:cytoskeletal motor activity"/>
    <property type="evidence" value="ECO:0007669"/>
    <property type="project" value="InterPro"/>
</dbReference>
<keyword evidence="9" id="KW-0282">Flagellum</keyword>
<dbReference type="GO" id="GO:0071973">
    <property type="term" value="P:bacterial-type flagellum-dependent cell motility"/>
    <property type="evidence" value="ECO:0007669"/>
    <property type="project" value="InterPro"/>
</dbReference>
<gene>
    <name evidence="9" type="ORF">BC777_2463</name>
</gene>
<comment type="similarity">
    <text evidence="2">Belongs to the FliN/MopA/SpaO family.</text>
</comment>
<dbReference type="EMBL" id="PGTY01000002">
    <property type="protein sequence ID" value="PJI86105.1"/>
    <property type="molecule type" value="Genomic_DNA"/>
</dbReference>
<dbReference type="Proteomes" id="UP000228531">
    <property type="component" value="Unassembled WGS sequence"/>
</dbReference>
<dbReference type="InterPro" id="IPR001172">
    <property type="entry name" value="FliN_T3SS_HrcQb"/>
</dbReference>
<dbReference type="GO" id="GO:0005886">
    <property type="term" value="C:plasma membrane"/>
    <property type="evidence" value="ECO:0007669"/>
    <property type="project" value="UniProtKB-SubCell"/>
</dbReference>
<evidence type="ECO:0000256" key="6">
    <source>
        <dbReference type="ARBA" id="ARBA00022779"/>
    </source>
</evidence>
<comment type="subcellular location">
    <subcellularLocation>
        <location evidence="1">Cell membrane</location>
        <topology evidence="1">Peripheral membrane protein</topology>
        <orientation evidence="1">Cytoplasmic side</orientation>
    </subcellularLocation>
</comment>
<evidence type="ECO:0000256" key="7">
    <source>
        <dbReference type="ARBA" id="ARBA00023136"/>
    </source>
</evidence>
<dbReference type="InterPro" id="IPR036429">
    <property type="entry name" value="SpoA-like_sf"/>
</dbReference>
<proteinExistence type="inferred from homology"/>
<dbReference type="AlphaFoldDB" id="A0A2M8W599"/>
<evidence type="ECO:0000313" key="10">
    <source>
        <dbReference type="Proteomes" id="UP000228531"/>
    </source>
</evidence>
<keyword evidence="5" id="KW-0145">Chemotaxis</keyword>
<keyword evidence="6" id="KW-0283">Flagellar rotation</keyword>
<feature type="domain" description="Flagellar motor switch protein FliN-like C-terminal" evidence="8">
    <location>
        <begin position="14"/>
        <end position="86"/>
    </location>
</feature>
<evidence type="ECO:0000256" key="1">
    <source>
        <dbReference type="ARBA" id="ARBA00004413"/>
    </source>
</evidence>
<keyword evidence="10" id="KW-1185">Reference proteome</keyword>
<evidence type="ECO:0000256" key="5">
    <source>
        <dbReference type="ARBA" id="ARBA00022500"/>
    </source>
</evidence>
<evidence type="ECO:0000256" key="4">
    <source>
        <dbReference type="ARBA" id="ARBA00022475"/>
    </source>
</evidence>
<keyword evidence="7" id="KW-0472">Membrane</keyword>
<dbReference type="GO" id="GO:0009425">
    <property type="term" value="C:bacterial-type flagellum basal body"/>
    <property type="evidence" value="ECO:0007669"/>
    <property type="project" value="InterPro"/>
</dbReference>
<evidence type="ECO:0000256" key="2">
    <source>
        <dbReference type="ARBA" id="ARBA00009226"/>
    </source>
</evidence>
<dbReference type="Gene3D" id="2.30.330.10">
    <property type="entry name" value="SpoA-like"/>
    <property type="match status" value="1"/>
</dbReference>